<name>A0A2I8VKM0_9EURY</name>
<gene>
    <name evidence="1" type="ORF">C2R22_13130</name>
</gene>
<proteinExistence type="predicted"/>
<dbReference type="AlphaFoldDB" id="A0A2I8VKM0"/>
<evidence type="ECO:0000313" key="2">
    <source>
        <dbReference type="Proteomes" id="UP000236584"/>
    </source>
</evidence>
<evidence type="ECO:0000313" key="1">
    <source>
        <dbReference type="EMBL" id="AUV82468.1"/>
    </source>
</evidence>
<sequence length="67" mass="7193">MEVRHGAAWMVDSGQPFVHVADLLGVSLASVSEALSYCAHIDELREFGRENAAAFDLPVDATSSLEC</sequence>
<keyword evidence="2" id="KW-1185">Reference proteome</keyword>
<organism evidence="1 2">
    <name type="scientific">Salinigranum rubrum</name>
    <dbReference type="NCBI Taxonomy" id="755307"/>
    <lineage>
        <taxon>Archaea</taxon>
        <taxon>Methanobacteriati</taxon>
        <taxon>Methanobacteriota</taxon>
        <taxon>Stenosarchaea group</taxon>
        <taxon>Halobacteria</taxon>
        <taxon>Halobacteriales</taxon>
        <taxon>Haloferacaceae</taxon>
        <taxon>Salinigranum</taxon>
    </lineage>
</organism>
<reference evidence="1 2" key="1">
    <citation type="submission" date="2018-01" db="EMBL/GenBank/DDBJ databases">
        <title>Complete genome sequence of Salinigranum rubrum GX10T, an extremely halophilic archaeon isolated from a marine solar saltern.</title>
        <authorList>
            <person name="Han S."/>
        </authorList>
    </citation>
    <scope>NUCLEOTIDE SEQUENCE [LARGE SCALE GENOMIC DNA]</scope>
    <source>
        <strain evidence="1 2">GX10</strain>
    </source>
</reference>
<protein>
    <submittedName>
        <fullName evidence="1">Uncharacterized protein</fullName>
    </submittedName>
</protein>
<dbReference type="Proteomes" id="UP000236584">
    <property type="component" value="Chromosome"/>
</dbReference>
<accession>A0A2I8VKM0</accession>
<dbReference type="EMBL" id="CP026309">
    <property type="protein sequence ID" value="AUV82468.1"/>
    <property type="molecule type" value="Genomic_DNA"/>
</dbReference>
<dbReference type="OrthoDB" id="190701at2157"/>
<dbReference type="KEGG" id="srub:C2R22_13130"/>